<comment type="caution">
    <text evidence="2">The sequence shown here is derived from an EMBL/GenBank/DDBJ whole genome shotgun (WGS) entry which is preliminary data.</text>
</comment>
<evidence type="ECO:0000313" key="3">
    <source>
        <dbReference type="Proteomes" id="UP000239415"/>
    </source>
</evidence>
<feature type="region of interest" description="Disordered" evidence="1">
    <location>
        <begin position="1"/>
        <end position="21"/>
    </location>
</feature>
<dbReference type="OrthoDB" id="3327234at2"/>
<sequence>MWTAEEMDRRSAALRDDEITTEEGRVDDDLLDEIERNIDEYRDEFAKSRGTDSLEEMMEPSEDLADRLWSMGWLIYEASWQILQDMPPADLRAETERAARRIRRLAEAARALPWPHFAPRALGAIRADALVASKRDTQQGFLEAFDLHEQARNRHADFVLAHGSKPGRELYLLGLQEILLQLVLAETGTACRTAERVIGRWAEGLADDDRQWTTDDEDHWVQLMFRQLLIGVQIGVRALEVAAEIERAYGFIDVPTRDRLAKRTAFQNPGIMTARAALLALSLAAEMEELQPRPGGTYETWSAMRDAAVDAFLQGYRAIEKPVLDADGRPTPMNASHRRSLVQIRLHAAIVLPGLELPSELDFTPALTLDRLDDETAEALSGWLAEKVSGQRRGDANVVGSATMPAFIRSVDACRRSKGVTGGYREWRDRWFELDRYAEEPGRREHVRSALGTTGPA</sequence>
<evidence type="ECO:0000313" key="2">
    <source>
        <dbReference type="EMBL" id="PRX23380.1"/>
    </source>
</evidence>
<accession>A0A2T0KIM8</accession>
<dbReference type="AlphaFoldDB" id="A0A2T0KIM8"/>
<protein>
    <submittedName>
        <fullName evidence="2">Uncharacterized protein</fullName>
    </submittedName>
</protein>
<dbReference type="Proteomes" id="UP000239415">
    <property type="component" value="Unassembled WGS sequence"/>
</dbReference>
<organism evidence="2 3">
    <name type="scientific">Actinoplanes italicus</name>
    <dbReference type="NCBI Taxonomy" id="113567"/>
    <lineage>
        <taxon>Bacteria</taxon>
        <taxon>Bacillati</taxon>
        <taxon>Actinomycetota</taxon>
        <taxon>Actinomycetes</taxon>
        <taxon>Micromonosporales</taxon>
        <taxon>Micromonosporaceae</taxon>
        <taxon>Actinoplanes</taxon>
    </lineage>
</organism>
<dbReference type="EMBL" id="PVMZ01000003">
    <property type="protein sequence ID" value="PRX23380.1"/>
    <property type="molecule type" value="Genomic_DNA"/>
</dbReference>
<dbReference type="RefSeq" id="WP_106316595.1">
    <property type="nucleotide sequence ID" value="NZ_BOMO01000040.1"/>
</dbReference>
<reference evidence="2 3" key="1">
    <citation type="submission" date="2018-03" db="EMBL/GenBank/DDBJ databases">
        <title>Genomic Encyclopedia of Archaeal and Bacterial Type Strains, Phase II (KMG-II): from individual species to whole genera.</title>
        <authorList>
            <person name="Goeker M."/>
        </authorList>
    </citation>
    <scope>NUCLEOTIDE SEQUENCE [LARGE SCALE GENOMIC DNA]</scope>
    <source>
        <strain evidence="2 3">DSM 43146</strain>
    </source>
</reference>
<name>A0A2T0KIM8_9ACTN</name>
<evidence type="ECO:0000256" key="1">
    <source>
        <dbReference type="SAM" id="MobiDB-lite"/>
    </source>
</evidence>
<gene>
    <name evidence="2" type="ORF">CLV67_103127</name>
</gene>
<proteinExistence type="predicted"/>
<keyword evidence="3" id="KW-1185">Reference proteome</keyword>